<evidence type="ECO:0000313" key="2">
    <source>
        <dbReference type="EMBL" id="EDP24283.1"/>
    </source>
</evidence>
<protein>
    <recommendedName>
        <fullName evidence="1">Alpha/beta hydrolase fold-3 domain-containing protein</fullName>
    </recommendedName>
</protein>
<dbReference type="EMBL" id="ABEE02000016">
    <property type="protein sequence ID" value="EDP24283.1"/>
    <property type="molecule type" value="Genomic_DNA"/>
</dbReference>
<dbReference type="InterPro" id="IPR013094">
    <property type="entry name" value="AB_hydrolase_3"/>
</dbReference>
<dbReference type="GeneID" id="93385108"/>
<feature type="domain" description="Alpha/beta hydrolase fold-3" evidence="1">
    <location>
        <begin position="78"/>
        <end position="280"/>
    </location>
</feature>
<dbReference type="GO" id="GO:0016787">
    <property type="term" value="F:hydrolase activity"/>
    <property type="evidence" value="ECO:0007669"/>
    <property type="project" value="InterPro"/>
</dbReference>
<dbReference type="eggNOG" id="COG0657">
    <property type="taxonomic scope" value="Bacteria"/>
</dbReference>
<dbReference type="InterPro" id="IPR029058">
    <property type="entry name" value="AB_hydrolase_fold"/>
</dbReference>
<organism evidence="2 3">
    <name type="scientific">Parvimonas micra ATCC 33270</name>
    <dbReference type="NCBI Taxonomy" id="411465"/>
    <lineage>
        <taxon>Bacteria</taxon>
        <taxon>Bacillati</taxon>
        <taxon>Bacillota</taxon>
        <taxon>Tissierellia</taxon>
        <taxon>Tissierellales</taxon>
        <taxon>Peptoniphilaceae</taxon>
        <taxon>Parvimonas</taxon>
    </lineage>
</organism>
<dbReference type="SUPFAM" id="SSF53474">
    <property type="entry name" value="alpha/beta-Hydrolases"/>
    <property type="match status" value="1"/>
</dbReference>
<gene>
    <name evidence="2" type="ORF">PEPMIC_00865</name>
</gene>
<comment type="caution">
    <text evidence="2">The sequence shown here is derived from an EMBL/GenBank/DDBJ whole genome shotgun (WGS) entry which is preliminary data.</text>
</comment>
<name>A8SL42_9FIRM</name>
<dbReference type="HOGENOM" id="CLU_070793_0_0_9"/>
<dbReference type="RefSeq" id="WP_004832752.1">
    <property type="nucleotide sequence ID" value="NZ_DS483517.1"/>
</dbReference>
<proteinExistence type="predicted"/>
<sequence length="304" mass="34905">MSKLSLKYRFLKVIIKLIGVKRYFNKSEIEIISNARKRMKKTKIPVLSHDEINYEIKEFNGAKVVYITHKKPTKKACLFIIGGGMIMHPSKNSIKTALRVALESGRNMVIPYYPLCINHTIDEVYEWIYSLYKSMLNEYNVSDILVTGSSSGATLALGLVSYINILKKDIEVPKRIYASSPGECFKDEDLIKKGEILDKKDILLTLSFVKIFGKIMAHGKDMPEYMLYLEKGDYHGVEEVYLSYGSDEVLYAAYDTIKDKLENDGVKVISEIGENLFHCYPFFPIVKESKSGWKNMLQYHKTNE</sequence>
<evidence type="ECO:0000259" key="1">
    <source>
        <dbReference type="Pfam" id="PF07859"/>
    </source>
</evidence>
<reference evidence="2 3" key="1">
    <citation type="submission" date="2007-09" db="EMBL/GenBank/DDBJ databases">
        <title>Draft genome sequence of Peptostreptococcus micros (ATCC 33270).</title>
        <authorList>
            <person name="Sudarsanam P."/>
            <person name="Ley R."/>
            <person name="Guruge J."/>
            <person name="Turnbaugh P.J."/>
            <person name="Mahowald M."/>
            <person name="Liep D."/>
            <person name="Gordon J."/>
        </authorList>
    </citation>
    <scope>NUCLEOTIDE SEQUENCE [LARGE SCALE GENOMIC DNA]</scope>
    <source>
        <strain evidence="2 3">ATCC 33270</strain>
    </source>
</reference>
<reference evidence="2 3" key="2">
    <citation type="submission" date="2007-09" db="EMBL/GenBank/DDBJ databases">
        <authorList>
            <person name="Fulton L."/>
            <person name="Clifton S."/>
            <person name="Fulton B."/>
            <person name="Xu J."/>
            <person name="Minx P."/>
            <person name="Pepin K.H."/>
            <person name="Johnson M."/>
            <person name="Thiruvilangam P."/>
            <person name="Bhonagiri V."/>
            <person name="Nash W.E."/>
            <person name="Mardis E.R."/>
            <person name="Wilson R.K."/>
        </authorList>
    </citation>
    <scope>NUCLEOTIDE SEQUENCE [LARGE SCALE GENOMIC DNA]</scope>
    <source>
        <strain evidence="2 3">ATCC 33270</strain>
    </source>
</reference>
<dbReference type="Pfam" id="PF07859">
    <property type="entry name" value="Abhydrolase_3"/>
    <property type="match status" value="1"/>
</dbReference>
<dbReference type="Proteomes" id="UP000003162">
    <property type="component" value="Unassembled WGS sequence"/>
</dbReference>
<accession>A8SL42</accession>
<dbReference type="AlphaFoldDB" id="A8SL42"/>
<evidence type="ECO:0000313" key="3">
    <source>
        <dbReference type="Proteomes" id="UP000003162"/>
    </source>
</evidence>
<dbReference type="Gene3D" id="3.40.50.1820">
    <property type="entry name" value="alpha/beta hydrolase"/>
    <property type="match status" value="1"/>
</dbReference>